<gene>
    <name evidence="2" type="ORF">SteCoe_18455</name>
</gene>
<sequence>MSQPKTLNNYIDDELFMGEGTSFRVEKSSNDSLYYSSLMQQSAKSGSNSNVLAYYMLKSLLLRLSFLRAKSLKLKKFQALTKWRYPPQSESSYNLSEKTLNSMVSNLNSARKILIQKYFLSWKITSALISTKSKFSSRKGRREEAHNAQIIQINRVLNQMQVKKSETEKFIDTINEREKKLKETVDGLQKTLGNSIETAKYHEIYKKLQIENENLKDRLEAVQNNVGIFIKEMNTVLIPEDEAYSDDDGVEDSHFKTMRKKKSSMIRYN</sequence>
<protein>
    <submittedName>
        <fullName evidence="2">Uncharacterized protein</fullName>
    </submittedName>
</protein>
<dbReference type="EMBL" id="MPUH01000392">
    <property type="protein sequence ID" value="OMJ81140.1"/>
    <property type="molecule type" value="Genomic_DNA"/>
</dbReference>
<evidence type="ECO:0000313" key="2">
    <source>
        <dbReference type="EMBL" id="OMJ81140.1"/>
    </source>
</evidence>
<proteinExistence type="predicted"/>
<dbReference type="AlphaFoldDB" id="A0A1R2BWI6"/>
<dbReference type="Proteomes" id="UP000187209">
    <property type="component" value="Unassembled WGS sequence"/>
</dbReference>
<feature type="coiled-coil region" evidence="1">
    <location>
        <begin position="171"/>
        <end position="232"/>
    </location>
</feature>
<reference evidence="2 3" key="1">
    <citation type="submission" date="2016-11" db="EMBL/GenBank/DDBJ databases">
        <title>The macronuclear genome of Stentor coeruleus: a giant cell with tiny introns.</title>
        <authorList>
            <person name="Slabodnick M."/>
            <person name="Ruby J.G."/>
            <person name="Reiff S.B."/>
            <person name="Swart E.C."/>
            <person name="Gosai S."/>
            <person name="Prabakaran S."/>
            <person name="Witkowska E."/>
            <person name="Larue G.E."/>
            <person name="Fisher S."/>
            <person name="Freeman R.M."/>
            <person name="Gunawardena J."/>
            <person name="Chu W."/>
            <person name="Stover N.A."/>
            <person name="Gregory B.D."/>
            <person name="Nowacki M."/>
            <person name="Derisi J."/>
            <person name="Roy S.W."/>
            <person name="Marshall W.F."/>
            <person name="Sood P."/>
        </authorList>
    </citation>
    <scope>NUCLEOTIDE SEQUENCE [LARGE SCALE GENOMIC DNA]</scope>
    <source>
        <strain evidence="2">WM001</strain>
    </source>
</reference>
<dbReference type="OrthoDB" id="325031at2759"/>
<comment type="caution">
    <text evidence="2">The sequence shown here is derived from an EMBL/GenBank/DDBJ whole genome shotgun (WGS) entry which is preliminary data.</text>
</comment>
<evidence type="ECO:0000256" key="1">
    <source>
        <dbReference type="SAM" id="Coils"/>
    </source>
</evidence>
<organism evidence="2 3">
    <name type="scientific">Stentor coeruleus</name>
    <dbReference type="NCBI Taxonomy" id="5963"/>
    <lineage>
        <taxon>Eukaryota</taxon>
        <taxon>Sar</taxon>
        <taxon>Alveolata</taxon>
        <taxon>Ciliophora</taxon>
        <taxon>Postciliodesmatophora</taxon>
        <taxon>Heterotrichea</taxon>
        <taxon>Heterotrichida</taxon>
        <taxon>Stentoridae</taxon>
        <taxon>Stentor</taxon>
    </lineage>
</organism>
<name>A0A1R2BWI6_9CILI</name>
<keyword evidence="1" id="KW-0175">Coiled coil</keyword>
<evidence type="ECO:0000313" key="3">
    <source>
        <dbReference type="Proteomes" id="UP000187209"/>
    </source>
</evidence>
<keyword evidence="3" id="KW-1185">Reference proteome</keyword>
<accession>A0A1R2BWI6</accession>